<dbReference type="EMBL" id="CAJNOU010007633">
    <property type="protein sequence ID" value="CAF1527662.1"/>
    <property type="molecule type" value="Genomic_DNA"/>
</dbReference>
<comment type="caution">
    <text evidence="2">The sequence shown here is derived from an EMBL/GenBank/DDBJ whole genome shotgun (WGS) entry which is preliminary data.</text>
</comment>
<name>A0A820AEV2_9BILA</name>
<protein>
    <submittedName>
        <fullName evidence="2">Uncharacterized protein</fullName>
    </submittedName>
</protein>
<dbReference type="AlphaFoldDB" id="A0A820AEV2"/>
<dbReference type="Proteomes" id="UP000663836">
    <property type="component" value="Unassembled WGS sequence"/>
</dbReference>
<evidence type="ECO:0000313" key="2">
    <source>
        <dbReference type="EMBL" id="CAF4189594.1"/>
    </source>
</evidence>
<organism evidence="2 3">
    <name type="scientific">Rotaria sordida</name>
    <dbReference type="NCBI Taxonomy" id="392033"/>
    <lineage>
        <taxon>Eukaryota</taxon>
        <taxon>Metazoa</taxon>
        <taxon>Spiralia</taxon>
        <taxon>Gnathifera</taxon>
        <taxon>Rotifera</taxon>
        <taxon>Eurotatoria</taxon>
        <taxon>Bdelloidea</taxon>
        <taxon>Philodinida</taxon>
        <taxon>Philodinidae</taxon>
        <taxon>Rotaria</taxon>
    </lineage>
</organism>
<evidence type="ECO:0000313" key="1">
    <source>
        <dbReference type="EMBL" id="CAF1527662.1"/>
    </source>
</evidence>
<evidence type="ECO:0000313" key="3">
    <source>
        <dbReference type="Proteomes" id="UP000663836"/>
    </source>
</evidence>
<sequence length="23" mass="2597">MGRIKVATDLCRTFIDAIDRTSN</sequence>
<gene>
    <name evidence="2" type="ORF">JBS370_LOCUS35952</name>
    <name evidence="1" type="ORF">SEV965_LOCUS37353</name>
</gene>
<proteinExistence type="predicted"/>
<accession>A0A820AEV2</accession>
<reference evidence="2" key="1">
    <citation type="submission" date="2021-02" db="EMBL/GenBank/DDBJ databases">
        <authorList>
            <person name="Nowell W R."/>
        </authorList>
    </citation>
    <scope>NUCLEOTIDE SEQUENCE</scope>
</reference>
<dbReference type="EMBL" id="CAJOBD010013347">
    <property type="protein sequence ID" value="CAF4189594.1"/>
    <property type="molecule type" value="Genomic_DNA"/>
</dbReference>
<feature type="non-terminal residue" evidence="2">
    <location>
        <position position="23"/>
    </location>
</feature>
<dbReference type="Proteomes" id="UP000663889">
    <property type="component" value="Unassembled WGS sequence"/>
</dbReference>